<proteinExistence type="predicted"/>
<evidence type="ECO:0000256" key="2">
    <source>
        <dbReference type="ARBA" id="ARBA00022604"/>
    </source>
</evidence>
<feature type="compositionally biased region" description="Basic and acidic residues" evidence="4">
    <location>
        <begin position="413"/>
        <end position="428"/>
    </location>
</feature>
<keyword evidence="1" id="KW-0813">Transport</keyword>
<feature type="compositionally biased region" description="Acidic residues" evidence="4">
    <location>
        <begin position="306"/>
        <end position="315"/>
    </location>
</feature>
<sequence>MGKDESNLLRNCEIEVSSDEDGLKGAWFKAILEDDPKRRKKKLNVRYSTLQANNGSPLLETAYRKFIRPVPPENLFSTGDFEEGSVVEAAHRDGWWTGLFVKKLDDDKHLVFFDSPPDLIQFKRKQLRQHFKWTKGKWIKVKPQNKEVSNNSSFSCGTMVEVKVKWNGVMWIPAIVVKETDNGRTFIVKSCKYLSWNDETKPNRTVSSRSIRPVPDPFCVETYALNEAVEVFTDPGPGWRLGRVQRIFWGKKYTVRLDATNELVVFQHSDLRPSVESVSERFMQMPTEVNPAVFTPQRSLSPVENGEADISEDETVATSEPSLAQGSGNEMVDDVRNDSGTSDINATPTKQTEDIAQGEKSSHEKTLEPMPNENGLGDESSGEKSGEVSLAQESGDEMVDDVINDSGGTPTKQTEDKAQGKTSHEKTLEQMSNEDVLGKDSTMEKESIEDNSRKRKREENLSATANVEEETGANDTTTMVLPFEKKLPIWKKFESMEAFKTFPQRPHFRPLMETQEDYREMTAVGMMCNYAASLEQVKSLQLLTPISTLEGLKDSFAFLEKNGFDVEEPQSRIQKLLSLKDWQAKKMEELKGVEKEIAEKESENDEIEQKILELQRMKEEANKEIDQMKSRKATIEQELEDVELQF</sequence>
<name>A0A6D2JSY6_9BRAS</name>
<evidence type="ECO:0000256" key="4">
    <source>
        <dbReference type="SAM" id="MobiDB-lite"/>
    </source>
</evidence>
<accession>A0A6D2JSY6</accession>
<keyword evidence="8" id="KW-1185">Reference proteome</keyword>
<dbReference type="PANTHER" id="PTHR31917:SF144">
    <property type="entry name" value="AGENET DOMAIN-CONTAINING PROTEIN"/>
    <property type="match status" value="1"/>
</dbReference>
<evidence type="ECO:0000313" key="8">
    <source>
        <dbReference type="Proteomes" id="UP000467841"/>
    </source>
</evidence>
<evidence type="ECO:0000259" key="5">
    <source>
        <dbReference type="SMART" id="SM00743"/>
    </source>
</evidence>
<feature type="domain" description="Agenet" evidence="5">
    <location>
        <begin position="152"/>
        <end position="219"/>
    </location>
</feature>
<gene>
    <name evidence="6" type="ORF">MERR_LOCUS29224</name>
    <name evidence="7" type="ORF">MERR_LOCUS32073</name>
</gene>
<protein>
    <recommendedName>
        <fullName evidence="5">Agenet domain-containing protein</fullName>
    </recommendedName>
</protein>
<feature type="domain" description="Agenet" evidence="5">
    <location>
        <begin position="6"/>
        <end position="75"/>
    </location>
</feature>
<dbReference type="InterPro" id="IPR007930">
    <property type="entry name" value="DUF724"/>
</dbReference>
<dbReference type="InterPro" id="IPR014002">
    <property type="entry name" value="Agenet_dom_plant"/>
</dbReference>
<dbReference type="CDD" id="cd20405">
    <property type="entry name" value="Tudor_Agenet_AtDUF_rpt1_3"/>
    <property type="match status" value="2"/>
</dbReference>
<feature type="compositionally biased region" description="Acidic residues" evidence="4">
    <location>
        <begin position="394"/>
        <end position="403"/>
    </location>
</feature>
<feature type="compositionally biased region" description="Polar residues" evidence="4">
    <location>
        <begin position="338"/>
        <end position="350"/>
    </location>
</feature>
<feature type="compositionally biased region" description="Polar residues" evidence="4">
    <location>
        <begin position="316"/>
        <end position="328"/>
    </location>
</feature>
<dbReference type="OrthoDB" id="687110at2759"/>
<dbReference type="Pfam" id="PF05641">
    <property type="entry name" value="Agenet"/>
    <property type="match status" value="2"/>
</dbReference>
<evidence type="ECO:0000256" key="3">
    <source>
        <dbReference type="SAM" id="Coils"/>
    </source>
</evidence>
<feature type="coiled-coil region" evidence="3">
    <location>
        <begin position="583"/>
        <end position="645"/>
    </location>
</feature>
<dbReference type="Proteomes" id="UP000467841">
    <property type="component" value="Unassembled WGS sequence"/>
</dbReference>
<feature type="domain" description="Agenet" evidence="5">
    <location>
        <begin position="221"/>
        <end position="279"/>
    </location>
</feature>
<keyword evidence="3" id="KW-0175">Coiled coil</keyword>
<dbReference type="EMBL" id="CACVBM020001259">
    <property type="protein sequence ID" value="CAA7041989.1"/>
    <property type="molecule type" value="Genomic_DNA"/>
</dbReference>
<feature type="domain" description="Agenet" evidence="5">
    <location>
        <begin position="79"/>
        <end position="135"/>
    </location>
</feature>
<dbReference type="CDD" id="cd20406">
    <property type="entry name" value="Tudor_Agenet_AtDUF_rpt2_4"/>
    <property type="match status" value="1"/>
</dbReference>
<evidence type="ECO:0000313" key="7">
    <source>
        <dbReference type="EMBL" id="CAA7044838.1"/>
    </source>
</evidence>
<dbReference type="Pfam" id="PF05266">
    <property type="entry name" value="DUF724"/>
    <property type="match status" value="1"/>
</dbReference>
<reference evidence="7 8" key="1">
    <citation type="submission" date="2020-01" db="EMBL/GenBank/DDBJ databases">
        <authorList>
            <person name="Mishra B."/>
        </authorList>
    </citation>
    <scope>NUCLEOTIDE SEQUENCE [LARGE SCALE GENOMIC DNA]</scope>
</reference>
<organism evidence="7 8">
    <name type="scientific">Microthlaspi erraticum</name>
    <dbReference type="NCBI Taxonomy" id="1685480"/>
    <lineage>
        <taxon>Eukaryota</taxon>
        <taxon>Viridiplantae</taxon>
        <taxon>Streptophyta</taxon>
        <taxon>Embryophyta</taxon>
        <taxon>Tracheophyta</taxon>
        <taxon>Spermatophyta</taxon>
        <taxon>Magnoliopsida</taxon>
        <taxon>eudicotyledons</taxon>
        <taxon>Gunneridae</taxon>
        <taxon>Pentapetalae</taxon>
        <taxon>rosids</taxon>
        <taxon>malvids</taxon>
        <taxon>Brassicales</taxon>
        <taxon>Brassicaceae</taxon>
        <taxon>Coluteocarpeae</taxon>
        <taxon>Microthlaspi</taxon>
    </lineage>
</organism>
<evidence type="ECO:0000256" key="1">
    <source>
        <dbReference type="ARBA" id="ARBA00022448"/>
    </source>
</evidence>
<feature type="region of interest" description="Disordered" evidence="4">
    <location>
        <begin position="293"/>
        <end position="473"/>
    </location>
</feature>
<dbReference type="EMBL" id="CACVBM020001307">
    <property type="protein sequence ID" value="CAA7044838.1"/>
    <property type="molecule type" value="Genomic_DNA"/>
</dbReference>
<evidence type="ECO:0000313" key="6">
    <source>
        <dbReference type="EMBL" id="CAA7041989.1"/>
    </source>
</evidence>
<feature type="compositionally biased region" description="Basic and acidic residues" evidence="4">
    <location>
        <begin position="436"/>
        <end position="460"/>
    </location>
</feature>
<dbReference type="InterPro" id="IPR008395">
    <property type="entry name" value="Agenet-like_dom"/>
</dbReference>
<dbReference type="PANTHER" id="PTHR31917">
    <property type="entry name" value="AGENET DOMAIN-CONTAINING PROTEIN-RELATED"/>
    <property type="match status" value="1"/>
</dbReference>
<dbReference type="SMART" id="SM00743">
    <property type="entry name" value="Agenet"/>
    <property type="match status" value="4"/>
</dbReference>
<keyword evidence="2" id="KW-0341">Growth regulation</keyword>
<dbReference type="AlphaFoldDB" id="A0A6D2JSY6"/>